<dbReference type="Gene3D" id="1.10.1660.10">
    <property type="match status" value="1"/>
</dbReference>
<protein>
    <submittedName>
        <fullName evidence="2">Helix-turn-helix domain protein</fullName>
    </submittedName>
</protein>
<accession>A0A8S5MFF8</accession>
<dbReference type="InterPro" id="IPR041657">
    <property type="entry name" value="HTH_17"/>
</dbReference>
<dbReference type="EMBL" id="BK014892">
    <property type="protein sequence ID" value="DAD80928.1"/>
    <property type="molecule type" value="Genomic_DNA"/>
</dbReference>
<dbReference type="InterPro" id="IPR009061">
    <property type="entry name" value="DNA-bd_dom_put_sf"/>
</dbReference>
<feature type="domain" description="Helix-turn-helix" evidence="1">
    <location>
        <begin position="5"/>
        <end position="67"/>
    </location>
</feature>
<name>A0A8S5MFF8_9CAUD</name>
<dbReference type="Pfam" id="PF12728">
    <property type="entry name" value="HTH_17"/>
    <property type="match status" value="1"/>
</dbReference>
<dbReference type="SUPFAM" id="SSF46955">
    <property type="entry name" value="Putative DNA-binding domain"/>
    <property type="match status" value="1"/>
</dbReference>
<evidence type="ECO:0000313" key="2">
    <source>
        <dbReference type="EMBL" id="DAD80928.1"/>
    </source>
</evidence>
<organism evidence="2">
    <name type="scientific">Podoviridae sp. ct9P15</name>
    <dbReference type="NCBI Taxonomy" id="2826543"/>
    <lineage>
        <taxon>Viruses</taxon>
        <taxon>Duplodnaviria</taxon>
        <taxon>Heunggongvirae</taxon>
        <taxon>Uroviricota</taxon>
        <taxon>Caudoviricetes</taxon>
    </lineage>
</organism>
<evidence type="ECO:0000259" key="1">
    <source>
        <dbReference type="Pfam" id="PF12728"/>
    </source>
</evidence>
<sequence length="70" mass="8112">MQTKLLTIKEVAKRLNKSVSTIRSWIRGYYDNGDGPRLRGREFIKPIRVGGTLQFKESELERWIAEGSQC</sequence>
<proteinExistence type="predicted"/>
<reference evidence="2" key="1">
    <citation type="journal article" date="2021" name="Proc. Natl. Acad. Sci. U.S.A.">
        <title>A Catalog of Tens of Thousands of Viruses from Human Metagenomes Reveals Hidden Associations with Chronic Diseases.</title>
        <authorList>
            <person name="Tisza M.J."/>
            <person name="Buck C.B."/>
        </authorList>
    </citation>
    <scope>NUCLEOTIDE SEQUENCE</scope>
    <source>
        <strain evidence="2">Ct9P15</strain>
    </source>
</reference>